<sequence>MFRKPFSVKKNNNMRNSDVKKLLQRLPPEVAELVPKKALVAHAKFVSFNGVSLNVYLVDKDPMFFDFDAAGVLFPTVYCTKSAPIAFPMLLVHESVLAHLENGADLMLP</sequence>
<dbReference type="GO" id="GO:0003743">
    <property type="term" value="F:translation initiation factor activity"/>
    <property type="evidence" value="ECO:0007669"/>
    <property type="project" value="InterPro"/>
</dbReference>
<dbReference type="InterPro" id="IPR039757">
    <property type="entry name" value="EIF2D"/>
</dbReference>
<name>A0A2G9T3G8_TELCI</name>
<dbReference type="Pfam" id="PF17832">
    <property type="entry name" value="Pre-PUA"/>
    <property type="match status" value="1"/>
</dbReference>
<proteinExistence type="predicted"/>
<dbReference type="Proteomes" id="UP000230423">
    <property type="component" value="Unassembled WGS sequence"/>
</dbReference>
<evidence type="ECO:0000313" key="3">
    <source>
        <dbReference type="Proteomes" id="UP000230423"/>
    </source>
</evidence>
<dbReference type="AlphaFoldDB" id="A0A2G9T3G8"/>
<protein>
    <recommendedName>
        <fullName evidence="1">Pre-PUA domain-containing protein</fullName>
    </recommendedName>
</protein>
<dbReference type="InterPro" id="IPR041366">
    <property type="entry name" value="Pre-PUA"/>
</dbReference>
<dbReference type="PANTHER" id="PTHR12217">
    <property type="entry name" value="EUKARYOTIC TRANSLATION INITIATION FACTOR 2D"/>
    <property type="match status" value="1"/>
</dbReference>
<dbReference type="Gene3D" id="3.10.400.20">
    <property type="match status" value="1"/>
</dbReference>
<evidence type="ECO:0000313" key="2">
    <source>
        <dbReference type="EMBL" id="PIO52487.1"/>
    </source>
</evidence>
<keyword evidence="3" id="KW-1185">Reference proteome</keyword>
<dbReference type="InterPro" id="IPR048247">
    <property type="entry name" value="eIF2D_N"/>
</dbReference>
<dbReference type="CDD" id="cd11610">
    <property type="entry name" value="eIF2D_N"/>
    <property type="match status" value="1"/>
</dbReference>
<dbReference type="EMBL" id="KZ427957">
    <property type="protein sequence ID" value="PIO52487.1"/>
    <property type="molecule type" value="Genomic_DNA"/>
</dbReference>
<evidence type="ECO:0000259" key="1">
    <source>
        <dbReference type="Pfam" id="PF17832"/>
    </source>
</evidence>
<organism evidence="2 3">
    <name type="scientific">Teladorsagia circumcincta</name>
    <name type="common">Brown stomach worm</name>
    <name type="synonym">Ostertagia circumcincta</name>
    <dbReference type="NCBI Taxonomy" id="45464"/>
    <lineage>
        <taxon>Eukaryota</taxon>
        <taxon>Metazoa</taxon>
        <taxon>Ecdysozoa</taxon>
        <taxon>Nematoda</taxon>
        <taxon>Chromadorea</taxon>
        <taxon>Rhabditida</taxon>
        <taxon>Rhabditina</taxon>
        <taxon>Rhabditomorpha</taxon>
        <taxon>Strongyloidea</taxon>
        <taxon>Trichostrongylidae</taxon>
        <taxon>Teladorsagia</taxon>
    </lineage>
</organism>
<dbReference type="OrthoDB" id="199771at2759"/>
<feature type="domain" description="Pre-PUA" evidence="1">
    <location>
        <begin position="2"/>
        <end position="84"/>
    </location>
</feature>
<gene>
    <name evidence="2" type="ORF">TELCIR_26207</name>
</gene>
<dbReference type="PANTHER" id="PTHR12217:SF4">
    <property type="entry name" value="EUKARYOTIC TRANSLATION INITIATION FACTOR 2D"/>
    <property type="match status" value="1"/>
</dbReference>
<reference evidence="2 3" key="1">
    <citation type="submission" date="2015-09" db="EMBL/GenBank/DDBJ databases">
        <title>Draft genome of the parasitic nematode Teladorsagia circumcincta isolate WARC Sus (inbred).</title>
        <authorList>
            <person name="Mitreva M."/>
        </authorList>
    </citation>
    <scope>NUCLEOTIDE SEQUENCE [LARGE SCALE GENOMIC DNA]</scope>
    <source>
        <strain evidence="2 3">S</strain>
    </source>
</reference>
<feature type="non-terminal residue" evidence="2">
    <location>
        <position position="109"/>
    </location>
</feature>
<accession>A0A2G9T3G8</accession>
<dbReference type="GO" id="GO:0001731">
    <property type="term" value="P:formation of translation preinitiation complex"/>
    <property type="evidence" value="ECO:0007669"/>
    <property type="project" value="InterPro"/>
</dbReference>